<dbReference type="AlphaFoldDB" id="A0A447IE20"/>
<protein>
    <submittedName>
        <fullName evidence="3">Long-chain-fatty-acid--CoA ligase</fullName>
        <ecNumber evidence="3">6.2.1.3</ecNumber>
    </submittedName>
</protein>
<dbReference type="Pfam" id="PF00501">
    <property type="entry name" value="AMP-binding"/>
    <property type="match status" value="1"/>
</dbReference>
<dbReference type="InterPro" id="IPR020845">
    <property type="entry name" value="AMP-binding_CS"/>
</dbReference>
<evidence type="ECO:0000259" key="1">
    <source>
        <dbReference type="Pfam" id="PF00501"/>
    </source>
</evidence>
<evidence type="ECO:0000313" key="3">
    <source>
        <dbReference type="EMBL" id="VDS05709.1"/>
    </source>
</evidence>
<dbReference type="InterPro" id="IPR000873">
    <property type="entry name" value="AMP-dep_synth/lig_dom"/>
</dbReference>
<sequence length="557" mass="59745">MAELLTPEENAALGETYLLAGTVFGLLEAQAARYPQNDLFVLPAKVQALWQEAAASLSYADVLAQVLRLSHAFEAAGYVAGQRVALSLENRPAHFLHWLALNRLGVSVVPVNPDLRGEEVHYLLSHSGAVLLVRLQSHAERLDDVAAELGIPVMAPGAQVSASRGSVAGGVPGLEQEAALIYTSGTTGRPKGCMLSNRFFLNWSWWYAAQSGLISLRPGQERLMNPLPAFHVNAMGHSFMGMLGSGGAQIIIDRFHPRDWWDTAREAGATAFHYLGVIPAILLQLPPSDADRAHQVRFALGGGVHPDHHATFEARFGVPLLEGWAMTETGGAGTLCAAFDPRSIGERCIGSPDRSGPPLAVRLVDDDGNEVTPSQPGELLLRSGGASAREGFFSGYLHDAEATEKAWSGGWLHTGDVMRQDKSGRLYFVDRKKNIIRRSGENIAAAEVETVLAAVPGVAQVAVIAALDPLRGEEVMAVVVPGEGEREALAEALFAAAAERLAYYKVPGLLLFVPSLPTTSTQKVQREKLRGLAEAPLSQPGCLDWRARKQGLRSATH</sequence>
<dbReference type="PANTHER" id="PTHR43767:SF1">
    <property type="entry name" value="NONRIBOSOMAL PEPTIDE SYNTHASE PES1 (EUROFUNG)-RELATED"/>
    <property type="match status" value="1"/>
</dbReference>
<proteinExistence type="predicted"/>
<gene>
    <name evidence="3" type="primary">lcfB_1</name>
    <name evidence="3" type="ORF">DEVEQU_02852</name>
</gene>
<dbReference type="PROSITE" id="PS00455">
    <property type="entry name" value="AMP_BINDING"/>
    <property type="match status" value="1"/>
</dbReference>
<evidence type="ECO:0000313" key="4">
    <source>
        <dbReference type="Proteomes" id="UP000268844"/>
    </source>
</evidence>
<feature type="domain" description="AMP-binding enzyme C-terminal" evidence="2">
    <location>
        <begin position="447"/>
        <end position="523"/>
    </location>
</feature>
<dbReference type="EMBL" id="UZWD01000035">
    <property type="protein sequence ID" value="VDS05709.1"/>
    <property type="molecule type" value="Genomic_DNA"/>
</dbReference>
<name>A0A447IE20_9HYPH</name>
<dbReference type="Proteomes" id="UP000268844">
    <property type="component" value="Unassembled WGS sequence"/>
</dbReference>
<dbReference type="InterPro" id="IPR045851">
    <property type="entry name" value="AMP-bd_C_sf"/>
</dbReference>
<dbReference type="SUPFAM" id="SSF56801">
    <property type="entry name" value="Acetyl-CoA synthetase-like"/>
    <property type="match status" value="1"/>
</dbReference>
<reference evidence="3 4" key="1">
    <citation type="submission" date="2018-12" db="EMBL/GenBank/DDBJ databases">
        <authorList>
            <person name="Criscuolo A."/>
        </authorList>
    </citation>
    <scope>NUCLEOTIDE SEQUENCE [LARGE SCALE GENOMIC DNA]</scope>
    <source>
        <strain evidence="3">ACIP1116281</strain>
    </source>
</reference>
<organism evidence="3 4">
    <name type="scientific">Devosia equisanguinis</name>
    <dbReference type="NCBI Taxonomy" id="2490941"/>
    <lineage>
        <taxon>Bacteria</taxon>
        <taxon>Pseudomonadati</taxon>
        <taxon>Pseudomonadota</taxon>
        <taxon>Alphaproteobacteria</taxon>
        <taxon>Hyphomicrobiales</taxon>
        <taxon>Devosiaceae</taxon>
        <taxon>Devosia</taxon>
    </lineage>
</organism>
<keyword evidence="3" id="KW-0436">Ligase</keyword>
<dbReference type="InterPro" id="IPR050237">
    <property type="entry name" value="ATP-dep_AMP-bd_enzyme"/>
</dbReference>
<dbReference type="Pfam" id="PF13193">
    <property type="entry name" value="AMP-binding_C"/>
    <property type="match status" value="1"/>
</dbReference>
<dbReference type="Gene3D" id="3.40.50.12780">
    <property type="entry name" value="N-terminal domain of ligase-like"/>
    <property type="match status" value="1"/>
</dbReference>
<dbReference type="InterPro" id="IPR042099">
    <property type="entry name" value="ANL_N_sf"/>
</dbReference>
<keyword evidence="4" id="KW-1185">Reference proteome</keyword>
<dbReference type="EC" id="6.2.1.3" evidence="3"/>
<dbReference type="GO" id="GO:0004467">
    <property type="term" value="F:long-chain fatty acid-CoA ligase activity"/>
    <property type="evidence" value="ECO:0007669"/>
    <property type="project" value="UniProtKB-EC"/>
</dbReference>
<evidence type="ECO:0000259" key="2">
    <source>
        <dbReference type="Pfam" id="PF13193"/>
    </source>
</evidence>
<feature type="domain" description="AMP-dependent synthetase/ligase" evidence="1">
    <location>
        <begin position="28"/>
        <end position="384"/>
    </location>
</feature>
<dbReference type="RefSeq" id="WP_126151244.1">
    <property type="nucleotide sequence ID" value="NZ_JBHTMH010000001.1"/>
</dbReference>
<dbReference type="OrthoDB" id="7315605at2"/>
<dbReference type="InterPro" id="IPR025110">
    <property type="entry name" value="AMP-bd_C"/>
</dbReference>
<dbReference type="PANTHER" id="PTHR43767">
    <property type="entry name" value="LONG-CHAIN-FATTY-ACID--COA LIGASE"/>
    <property type="match status" value="1"/>
</dbReference>
<accession>A0A447IE20</accession>
<dbReference type="Gene3D" id="3.30.300.30">
    <property type="match status" value="1"/>
</dbReference>